<dbReference type="CDD" id="cd01949">
    <property type="entry name" value="GGDEF"/>
    <property type="match status" value="1"/>
</dbReference>
<dbReference type="InterPro" id="IPR000160">
    <property type="entry name" value="GGDEF_dom"/>
</dbReference>
<protein>
    <recommendedName>
        <fullName evidence="1">diguanylate cyclase</fullName>
        <ecNumber evidence="1">2.7.7.65</ecNumber>
    </recommendedName>
</protein>
<evidence type="ECO:0000259" key="4">
    <source>
        <dbReference type="PROSITE" id="PS50887"/>
    </source>
</evidence>
<dbReference type="PROSITE" id="PS50887">
    <property type="entry name" value="GGDEF"/>
    <property type="match status" value="1"/>
</dbReference>
<dbReference type="PANTHER" id="PTHR45138:SF9">
    <property type="entry name" value="DIGUANYLATE CYCLASE DGCM-RELATED"/>
    <property type="match status" value="1"/>
</dbReference>
<dbReference type="Pfam" id="PF00990">
    <property type="entry name" value="GGDEF"/>
    <property type="match status" value="2"/>
</dbReference>
<comment type="caution">
    <text evidence="5">The sequence shown here is derived from an EMBL/GenBank/DDBJ whole genome shotgun (WGS) entry which is preliminary data.</text>
</comment>
<dbReference type="InterPro" id="IPR029787">
    <property type="entry name" value="Nucleotide_cyclase"/>
</dbReference>
<proteinExistence type="predicted"/>
<dbReference type="AlphaFoldDB" id="A0A177Y4G0"/>
<gene>
    <name evidence="5" type="ORF">APB76_03330</name>
</gene>
<dbReference type="NCBIfam" id="TIGR00254">
    <property type="entry name" value="GGDEF"/>
    <property type="match status" value="1"/>
</dbReference>
<dbReference type="PANTHER" id="PTHR45138">
    <property type="entry name" value="REGULATORY COMPONENTS OF SENSORY TRANSDUCTION SYSTEM"/>
    <property type="match status" value="1"/>
</dbReference>
<accession>A0A177Y4G0</accession>
<sequence>MSFSLVSTNWFRLSLPLMLLTFIAFGMNNVISLTYSNLGIVSKLPFVLFVITIVLGDVFKQSRIAMVASALLVSYWLIQERLQSPLSLGTTILELSLLAALLPIALIFVYSYKDSALFTRSFGFYLFKIAMLVLWSHLILTYFYEGGFDNIDETFLFVLPEISKLPFILVVFLLAMVLILSICVLNRNSIIDVVIYSATLLSATTFVFFHVTYISSTMFSLAGILLLVYLLSASYELAFMDTLTEIPGRLALESDLKHLGRSYTIAMLDIDHFKSFNDTYGHDTGDDVLKLVASKLQQVGGRAKVYRYGGEEFTVLFKGKLLEDTHDHLELLRASIEGYDMTLRNQDSRPKDDKVGSRKRGVAKQKDYVNVTISIGVADSSESNKVSEVMKAADNALYKAKKSGRNRVCFS</sequence>
<dbReference type="GO" id="GO:0005886">
    <property type="term" value="C:plasma membrane"/>
    <property type="evidence" value="ECO:0007669"/>
    <property type="project" value="TreeGrafter"/>
</dbReference>
<dbReference type="Proteomes" id="UP000078406">
    <property type="component" value="Unassembled WGS sequence"/>
</dbReference>
<dbReference type="EC" id="2.7.7.65" evidence="1"/>
<name>A0A177Y4G0_9VIBR</name>
<feature type="transmembrane region" description="Helical" evidence="3">
    <location>
        <begin position="90"/>
        <end position="110"/>
    </location>
</feature>
<feature type="transmembrane region" description="Helical" evidence="3">
    <location>
        <begin position="12"/>
        <end position="31"/>
    </location>
</feature>
<reference evidence="5 6" key="1">
    <citation type="journal article" date="2016" name="Syst. Appl. Microbiol.">
        <title>Vibrio bivalvicida sp. nov., a novel larval pathogen for bivalve molluscs reared in a hatchery.</title>
        <authorList>
            <person name="Dubert J."/>
            <person name="Romalde J.L."/>
            <person name="Prado S."/>
            <person name="Barja J.L."/>
        </authorList>
    </citation>
    <scope>NUCLEOTIDE SEQUENCE [LARGE SCALE GENOMIC DNA]</scope>
    <source>
        <strain evidence="5 6">605</strain>
    </source>
</reference>
<evidence type="ECO:0000256" key="3">
    <source>
        <dbReference type="SAM" id="Phobius"/>
    </source>
</evidence>
<keyword evidence="3" id="KW-0472">Membrane</keyword>
<keyword evidence="3" id="KW-1133">Transmembrane helix</keyword>
<feature type="domain" description="GGDEF" evidence="4">
    <location>
        <begin position="261"/>
        <end position="411"/>
    </location>
</feature>
<dbReference type="SUPFAM" id="SSF55073">
    <property type="entry name" value="Nucleotide cyclase"/>
    <property type="match status" value="1"/>
</dbReference>
<feature type="transmembrane region" description="Helical" evidence="3">
    <location>
        <begin position="219"/>
        <end position="239"/>
    </location>
</feature>
<comment type="catalytic activity">
    <reaction evidence="2">
        <text>2 GTP = 3',3'-c-di-GMP + 2 diphosphate</text>
        <dbReference type="Rhea" id="RHEA:24898"/>
        <dbReference type="ChEBI" id="CHEBI:33019"/>
        <dbReference type="ChEBI" id="CHEBI:37565"/>
        <dbReference type="ChEBI" id="CHEBI:58805"/>
        <dbReference type="EC" id="2.7.7.65"/>
    </reaction>
</comment>
<dbReference type="RefSeq" id="WP_049846161.1">
    <property type="nucleotide sequence ID" value="NZ_LLEI02000016.1"/>
</dbReference>
<dbReference type="InterPro" id="IPR050469">
    <property type="entry name" value="Diguanylate_Cyclase"/>
</dbReference>
<feature type="transmembrane region" description="Helical" evidence="3">
    <location>
        <begin position="122"/>
        <end position="144"/>
    </location>
</feature>
<feature type="transmembrane region" description="Helical" evidence="3">
    <location>
        <begin position="164"/>
        <end position="186"/>
    </location>
</feature>
<evidence type="ECO:0000256" key="2">
    <source>
        <dbReference type="ARBA" id="ARBA00034247"/>
    </source>
</evidence>
<keyword evidence="3" id="KW-0812">Transmembrane</keyword>
<evidence type="ECO:0000313" key="5">
    <source>
        <dbReference type="EMBL" id="OAJ95739.1"/>
    </source>
</evidence>
<organism evidence="5 6">
    <name type="scientific">Vibrio bivalvicida</name>
    <dbReference type="NCBI Taxonomy" id="1276888"/>
    <lineage>
        <taxon>Bacteria</taxon>
        <taxon>Pseudomonadati</taxon>
        <taxon>Pseudomonadota</taxon>
        <taxon>Gammaproteobacteria</taxon>
        <taxon>Vibrionales</taxon>
        <taxon>Vibrionaceae</taxon>
        <taxon>Vibrio</taxon>
        <taxon>Vibrio oreintalis group</taxon>
    </lineage>
</organism>
<dbReference type="InterPro" id="IPR043128">
    <property type="entry name" value="Rev_trsase/Diguanyl_cyclase"/>
</dbReference>
<feature type="transmembrane region" description="Helical" evidence="3">
    <location>
        <begin position="193"/>
        <end position="213"/>
    </location>
</feature>
<dbReference type="GO" id="GO:0052621">
    <property type="term" value="F:diguanylate cyclase activity"/>
    <property type="evidence" value="ECO:0007669"/>
    <property type="project" value="UniProtKB-EC"/>
</dbReference>
<evidence type="ECO:0000313" key="6">
    <source>
        <dbReference type="Proteomes" id="UP000078406"/>
    </source>
</evidence>
<dbReference type="GO" id="GO:0043709">
    <property type="term" value="P:cell adhesion involved in single-species biofilm formation"/>
    <property type="evidence" value="ECO:0007669"/>
    <property type="project" value="TreeGrafter"/>
</dbReference>
<dbReference type="Gene3D" id="3.30.70.270">
    <property type="match status" value="1"/>
</dbReference>
<dbReference type="EMBL" id="LLEI02000016">
    <property type="protein sequence ID" value="OAJ95739.1"/>
    <property type="molecule type" value="Genomic_DNA"/>
</dbReference>
<dbReference type="GO" id="GO:1902201">
    <property type="term" value="P:negative regulation of bacterial-type flagellum-dependent cell motility"/>
    <property type="evidence" value="ECO:0007669"/>
    <property type="project" value="TreeGrafter"/>
</dbReference>
<dbReference type="SMART" id="SM00267">
    <property type="entry name" value="GGDEF"/>
    <property type="match status" value="1"/>
</dbReference>
<evidence type="ECO:0000256" key="1">
    <source>
        <dbReference type="ARBA" id="ARBA00012528"/>
    </source>
</evidence>
<feature type="transmembrane region" description="Helical" evidence="3">
    <location>
        <begin position="37"/>
        <end position="55"/>
    </location>
</feature>